<dbReference type="RefSeq" id="WP_214400580.1">
    <property type="nucleotide sequence ID" value="NZ_LR792632.1"/>
</dbReference>
<accession>A0A8D6SUI1</accession>
<sequence length="411" mass="44350">MAIKDVLKVGVGHSEDPKEAIKMALEKTGGNPDLTIVFSSSNLNPEEVYNAIKEEVGNSAIIGGTTAGEITNIREKPTTNTVAVMTLKSPYLKVGVGVGKNLSEKPFESGKEAIHNAYASLKNNPTASAIISVAFMNKKSTDIIRMKPFVNIVIPDGLSGKEEEFLRGIVSEVGCNVPIVGGSTGDDLKFEKTFQFANGVYSNTGIVATLSSALKIGVGYSHPYFPTKKGAIITKSEGRTVYELNHRPAVEVMKELLEVDELTPEIFAQKPMGVKSSDVFGEYTIKSAMKANDDGSITFYSEVNEGQYLTVMDTNREYAIEAFKKALNNAIINAGSPKRIGAIIIFNCILRHLLNERLNNNDLDIIKEVIGDVPVIGFNTYGEQGTTLGGSIGHYNQTSTILVIGNETISQ</sequence>
<dbReference type="EMBL" id="LR792632">
    <property type="protein sequence ID" value="CAB3288439.1"/>
    <property type="molecule type" value="Genomic_DNA"/>
</dbReference>
<keyword evidence="4" id="KW-1185">Reference proteome</keyword>
<dbReference type="Pfam" id="PF10442">
    <property type="entry name" value="FIST_C"/>
    <property type="match status" value="1"/>
</dbReference>
<protein>
    <recommendedName>
        <fullName evidence="5">FIST domain-containing protein</fullName>
    </recommendedName>
</protein>
<proteinExistence type="predicted"/>
<name>A0A8D6SUI1_9EURY</name>
<evidence type="ECO:0000313" key="3">
    <source>
        <dbReference type="EMBL" id="CAB3288439.1"/>
    </source>
</evidence>
<reference evidence="3 4" key="1">
    <citation type="submission" date="2020-04" db="EMBL/GenBank/DDBJ databases">
        <authorList>
            <consortium name="Genoscope - CEA"/>
            <person name="William W."/>
        </authorList>
    </citation>
    <scope>NUCLEOTIDE SEQUENCE [LARGE SCALE GENOMIC DNA]</scope>
    <source>
        <strain evidence="3 4">SG7</strain>
    </source>
</reference>
<feature type="domain" description="FIST" evidence="1">
    <location>
        <begin position="31"/>
        <end position="248"/>
    </location>
</feature>
<gene>
    <name evidence="3" type="ORF">MLAUSG7_0727</name>
</gene>
<dbReference type="PANTHER" id="PTHR40252">
    <property type="entry name" value="BLR0328 PROTEIN"/>
    <property type="match status" value="1"/>
</dbReference>
<organism evidence="3 4">
    <name type="scientific">Methanocaldococcus lauensis</name>
    <dbReference type="NCBI Taxonomy" id="2546128"/>
    <lineage>
        <taxon>Archaea</taxon>
        <taxon>Methanobacteriati</taxon>
        <taxon>Methanobacteriota</taxon>
        <taxon>Methanomada group</taxon>
        <taxon>Methanococci</taxon>
        <taxon>Methanococcales</taxon>
        <taxon>Methanocaldococcaceae</taxon>
        <taxon>Methanocaldococcus</taxon>
    </lineage>
</organism>
<evidence type="ECO:0000259" key="2">
    <source>
        <dbReference type="SMART" id="SM01204"/>
    </source>
</evidence>
<evidence type="ECO:0008006" key="5">
    <source>
        <dbReference type="Google" id="ProtNLM"/>
    </source>
</evidence>
<dbReference type="InterPro" id="IPR019494">
    <property type="entry name" value="FIST_C"/>
</dbReference>
<dbReference type="GeneID" id="65883533"/>
<feature type="domain" description="FIST C-domain" evidence="2">
    <location>
        <begin position="249"/>
        <end position="387"/>
    </location>
</feature>
<dbReference type="InterPro" id="IPR013702">
    <property type="entry name" value="FIST_domain_N"/>
</dbReference>
<evidence type="ECO:0000259" key="1">
    <source>
        <dbReference type="SMART" id="SM00897"/>
    </source>
</evidence>
<dbReference type="Pfam" id="PF08495">
    <property type="entry name" value="FIST"/>
    <property type="match status" value="1"/>
</dbReference>
<dbReference type="SMART" id="SM01204">
    <property type="entry name" value="FIST_C"/>
    <property type="match status" value="1"/>
</dbReference>
<dbReference type="Proteomes" id="UP000679213">
    <property type="component" value="Chromosome I"/>
</dbReference>
<dbReference type="KEGG" id="mesg:MLAUSG7_0727"/>
<dbReference type="AlphaFoldDB" id="A0A8D6SUI1"/>
<dbReference type="SMART" id="SM00897">
    <property type="entry name" value="FIST"/>
    <property type="match status" value="1"/>
</dbReference>
<evidence type="ECO:0000313" key="4">
    <source>
        <dbReference type="Proteomes" id="UP000679213"/>
    </source>
</evidence>
<dbReference type="PANTHER" id="PTHR40252:SF2">
    <property type="entry name" value="BLR0328 PROTEIN"/>
    <property type="match status" value="1"/>
</dbReference>